<dbReference type="EMBL" id="UINC01057343">
    <property type="protein sequence ID" value="SVB78375.1"/>
    <property type="molecule type" value="Genomic_DNA"/>
</dbReference>
<dbReference type="GO" id="GO:0000287">
    <property type="term" value="F:magnesium ion binding"/>
    <property type="evidence" value="ECO:0007669"/>
    <property type="project" value="InterPro"/>
</dbReference>
<dbReference type="NCBIfam" id="NF008956">
    <property type="entry name" value="PRK12299.1"/>
    <property type="match status" value="1"/>
</dbReference>
<protein>
    <recommendedName>
        <fullName evidence="7">OBG-type G domain-containing protein</fullName>
    </recommendedName>
</protein>
<evidence type="ECO:0000313" key="6">
    <source>
        <dbReference type="EMBL" id="SVB78375.1"/>
    </source>
</evidence>
<feature type="domain" description="OBG-type G" evidence="4">
    <location>
        <begin position="159"/>
        <end position="321"/>
    </location>
</feature>
<evidence type="ECO:0000259" key="4">
    <source>
        <dbReference type="PROSITE" id="PS51710"/>
    </source>
</evidence>
<dbReference type="Gene3D" id="3.40.50.300">
    <property type="entry name" value="P-loop containing nucleotide triphosphate hydrolases"/>
    <property type="match status" value="1"/>
</dbReference>
<evidence type="ECO:0008006" key="7">
    <source>
        <dbReference type="Google" id="ProtNLM"/>
    </source>
</evidence>
<evidence type="ECO:0000256" key="1">
    <source>
        <dbReference type="ARBA" id="ARBA00007699"/>
    </source>
</evidence>
<evidence type="ECO:0000256" key="3">
    <source>
        <dbReference type="ARBA" id="ARBA00023134"/>
    </source>
</evidence>
<dbReference type="InterPro" id="IPR006074">
    <property type="entry name" value="GTP1-OBG_CS"/>
</dbReference>
<organism evidence="6">
    <name type="scientific">marine metagenome</name>
    <dbReference type="NCBI Taxonomy" id="408172"/>
    <lineage>
        <taxon>unclassified sequences</taxon>
        <taxon>metagenomes</taxon>
        <taxon>ecological metagenomes</taxon>
    </lineage>
</organism>
<dbReference type="Pfam" id="PF01018">
    <property type="entry name" value="GTP1_OBG"/>
    <property type="match status" value="1"/>
</dbReference>
<evidence type="ECO:0000259" key="5">
    <source>
        <dbReference type="PROSITE" id="PS51883"/>
    </source>
</evidence>
<keyword evidence="2" id="KW-0547">Nucleotide-binding</keyword>
<dbReference type="Gene3D" id="2.70.210.12">
    <property type="entry name" value="GTP1/OBG domain"/>
    <property type="match status" value="1"/>
</dbReference>
<name>A0A382GU58_9ZZZZ</name>
<dbReference type="InterPro" id="IPR014100">
    <property type="entry name" value="GTP-bd_Obg/CgtA"/>
</dbReference>
<comment type="similarity">
    <text evidence="1">Belongs to the TRAFAC class OBG-HflX-like GTPase superfamily. OBG GTPase family.</text>
</comment>
<evidence type="ECO:0000256" key="2">
    <source>
        <dbReference type="ARBA" id="ARBA00022741"/>
    </source>
</evidence>
<dbReference type="NCBIfam" id="NF008955">
    <property type="entry name" value="PRK12297.1"/>
    <property type="match status" value="1"/>
</dbReference>
<dbReference type="CDD" id="cd01898">
    <property type="entry name" value="Obg"/>
    <property type="match status" value="1"/>
</dbReference>
<gene>
    <name evidence="6" type="ORF">METZ01_LOCUS231229</name>
</gene>
<dbReference type="PROSITE" id="PS51883">
    <property type="entry name" value="OBG"/>
    <property type="match status" value="1"/>
</dbReference>
<dbReference type="InterPro" id="IPR006073">
    <property type="entry name" value="GTP-bd"/>
</dbReference>
<dbReference type="PRINTS" id="PR00326">
    <property type="entry name" value="GTP1OBG"/>
</dbReference>
<dbReference type="PIRSF" id="PIRSF002401">
    <property type="entry name" value="GTP_bd_Obg/CgtA"/>
    <property type="match status" value="1"/>
</dbReference>
<dbReference type="Pfam" id="PF01926">
    <property type="entry name" value="MMR_HSR1"/>
    <property type="match status" value="1"/>
</dbReference>
<dbReference type="InterPro" id="IPR027417">
    <property type="entry name" value="P-loop_NTPase"/>
</dbReference>
<dbReference type="GO" id="GO:0005525">
    <property type="term" value="F:GTP binding"/>
    <property type="evidence" value="ECO:0007669"/>
    <property type="project" value="UniProtKB-KW"/>
</dbReference>
<dbReference type="InterPro" id="IPR045086">
    <property type="entry name" value="OBG_GTPase"/>
</dbReference>
<dbReference type="FunFam" id="2.70.210.12:FF:000001">
    <property type="entry name" value="GTPase Obg"/>
    <property type="match status" value="1"/>
</dbReference>
<accession>A0A382GU58</accession>
<dbReference type="SUPFAM" id="SSF82051">
    <property type="entry name" value="Obg GTP-binding protein N-terminal domain"/>
    <property type="match status" value="1"/>
</dbReference>
<dbReference type="InterPro" id="IPR036726">
    <property type="entry name" value="GTP1_OBG_dom_sf"/>
</dbReference>
<dbReference type="SUPFAM" id="SSF52540">
    <property type="entry name" value="P-loop containing nucleoside triphosphate hydrolases"/>
    <property type="match status" value="1"/>
</dbReference>
<dbReference type="NCBIfam" id="TIGR02729">
    <property type="entry name" value="Obg_CgtA"/>
    <property type="match status" value="1"/>
</dbReference>
<proteinExistence type="inferred from homology"/>
<sequence length="321" mass="34955">MFIDFTEVELASGKGGKGSVHFRREKYVPKGGPDGGDGGRGGHVIFQADINLHTLQDVRYKRKYHADDGKPGAGSMKSGKNGQDVIVKVPVGTIVRRKETGEVVVDFVDKYDSKIICKGGKGGRGNVHFKSATNQSPRKAEPGLPGKMGKFEIELKVLADVGLVGLPNSGKSTLLSRISAARPKIADYPFTTLEPKLGIVKYGEYQSFVMADIPGLIQGASEGKGLGHQFLKHVERNKVLLYLIDTMDETPMETYTILRKEVLDFNPDLIVKPFLICRSKADLKNEVSAEWADFETEPLVISSVTGAGLDPLISELVKLID</sequence>
<keyword evidence="3" id="KW-0342">GTP-binding</keyword>
<dbReference type="AlphaFoldDB" id="A0A382GU58"/>
<dbReference type="PROSITE" id="PS00905">
    <property type="entry name" value="GTP1_OBG"/>
    <property type="match status" value="1"/>
</dbReference>
<dbReference type="InterPro" id="IPR006169">
    <property type="entry name" value="GTP1_OBG_dom"/>
</dbReference>
<dbReference type="PANTHER" id="PTHR11702">
    <property type="entry name" value="DEVELOPMENTALLY REGULATED GTP-BINDING PROTEIN-RELATED"/>
    <property type="match status" value="1"/>
</dbReference>
<reference evidence="6" key="1">
    <citation type="submission" date="2018-05" db="EMBL/GenBank/DDBJ databases">
        <authorList>
            <person name="Lanie J.A."/>
            <person name="Ng W.-L."/>
            <person name="Kazmierczak K.M."/>
            <person name="Andrzejewski T.M."/>
            <person name="Davidsen T.M."/>
            <person name="Wayne K.J."/>
            <person name="Tettelin H."/>
            <person name="Glass J.I."/>
            <person name="Rusch D."/>
            <person name="Podicherti R."/>
            <person name="Tsui H.-C.T."/>
            <person name="Winkler M.E."/>
        </authorList>
    </citation>
    <scope>NUCLEOTIDE SEQUENCE</scope>
</reference>
<dbReference type="HAMAP" id="MF_01454">
    <property type="entry name" value="GTPase_Obg"/>
    <property type="match status" value="1"/>
</dbReference>
<feature type="domain" description="Obg" evidence="5">
    <location>
        <begin position="1"/>
        <end position="158"/>
    </location>
</feature>
<dbReference type="GO" id="GO:0003924">
    <property type="term" value="F:GTPase activity"/>
    <property type="evidence" value="ECO:0007669"/>
    <property type="project" value="InterPro"/>
</dbReference>
<dbReference type="PANTHER" id="PTHR11702:SF31">
    <property type="entry name" value="MITOCHONDRIAL RIBOSOME-ASSOCIATED GTPASE 2"/>
    <property type="match status" value="1"/>
</dbReference>
<dbReference type="PROSITE" id="PS51710">
    <property type="entry name" value="G_OBG"/>
    <property type="match status" value="1"/>
</dbReference>
<dbReference type="InterPro" id="IPR031167">
    <property type="entry name" value="G_OBG"/>
</dbReference>